<accession>A0A286RCE0</accession>
<dbReference type="Proteomes" id="UP000215086">
    <property type="component" value="Chromosome"/>
</dbReference>
<reference evidence="1 2" key="1">
    <citation type="journal article" name="Front. Microbiol.">
        <title>Sugar Metabolism of the First Thermophilic Planctomycete Thermogutta terrifontis: Comparative Genomic and Transcriptomic Approaches.</title>
        <authorList>
            <person name="Elcheninov A.G."/>
            <person name="Menzel P."/>
            <person name="Gudbergsdottir S.R."/>
            <person name="Slesarev A.I."/>
            <person name="Kadnikov V.V."/>
            <person name="Krogh A."/>
            <person name="Bonch-Osmolovskaya E.A."/>
            <person name="Peng X."/>
            <person name="Kublanov I.V."/>
        </authorList>
    </citation>
    <scope>NUCLEOTIDE SEQUENCE [LARGE SCALE GENOMIC DNA]</scope>
    <source>
        <strain evidence="1 2">R1</strain>
    </source>
</reference>
<protein>
    <submittedName>
        <fullName evidence="1">Uncharacterized protein</fullName>
    </submittedName>
</protein>
<keyword evidence="2" id="KW-1185">Reference proteome</keyword>
<sequence>MDSLLEFIKREARFRRPRRWSHRSHSRKLTHSPVNSLQPLEANFFRYPGWHSAFHPTEPTQALAENFTSEAEANDRHLRCVKIADGEKNFFLPQKNLAYIWQ</sequence>
<organism evidence="1 2">
    <name type="scientific">Thermogutta terrifontis</name>
    <dbReference type="NCBI Taxonomy" id="1331910"/>
    <lineage>
        <taxon>Bacteria</taxon>
        <taxon>Pseudomonadati</taxon>
        <taxon>Planctomycetota</taxon>
        <taxon>Planctomycetia</taxon>
        <taxon>Pirellulales</taxon>
        <taxon>Thermoguttaceae</taxon>
        <taxon>Thermogutta</taxon>
    </lineage>
</organism>
<dbReference type="KEGG" id="ttf:THTE_1021"/>
<proteinExistence type="predicted"/>
<gene>
    <name evidence="1" type="ORF">THTE_1021</name>
</gene>
<name>A0A286RCE0_9BACT</name>
<dbReference type="AlphaFoldDB" id="A0A286RCE0"/>
<evidence type="ECO:0000313" key="1">
    <source>
        <dbReference type="EMBL" id="ASV73623.1"/>
    </source>
</evidence>
<evidence type="ECO:0000313" key="2">
    <source>
        <dbReference type="Proteomes" id="UP000215086"/>
    </source>
</evidence>
<dbReference type="EMBL" id="CP018477">
    <property type="protein sequence ID" value="ASV73623.1"/>
    <property type="molecule type" value="Genomic_DNA"/>
</dbReference>